<dbReference type="KEGG" id="sla:SERLADRAFT_433120"/>
<feature type="region of interest" description="Disordered" evidence="4">
    <location>
        <begin position="858"/>
        <end position="948"/>
    </location>
</feature>
<dbReference type="GeneID" id="18814132"/>
<gene>
    <name evidence="7" type="ORF">SERLADRAFT_433120</name>
</gene>
<proteinExistence type="predicted"/>
<feature type="domain" description="RRM" evidence="6">
    <location>
        <begin position="334"/>
        <end position="408"/>
    </location>
</feature>
<dbReference type="EMBL" id="GL945429">
    <property type="protein sequence ID" value="EGO29115.1"/>
    <property type="molecule type" value="Genomic_DNA"/>
</dbReference>
<dbReference type="Proteomes" id="UP000008064">
    <property type="component" value="Unassembled WGS sequence"/>
</dbReference>
<sequence length="1044" mass="114707">MHSWSWVIGRRKSGPIGVGGVAIHRKSLAEFQGSLHGKEEISKQVVNQCLNDDLSAALQRIKKGPCVISFAGYITVPSFFYNLPRLRLPPTLFVNRSKHQILYDPSSLYSYLSTFAVLALHFLLLFDFLSSCLVIAMSSCSSRPQTPIQISLKSPTHSSKMFQEHDDITTVDTSPTHGPNTPISSRQPPAPPTPPDSSSRNNSVNIGNALLLSQSSSPARSLFNSQSIVSRHSSPTNSPPFPSNNVNIRTVAGLTKEPVASPAQQDHINVNLLNPAKNTHLTEANLHAVSHYASNSSVVDFNDHMLPESSCGSLSSATSCQGHDGSDCTSHQTPNVYINGLPPHFPEQELYALTRPFGEVKSVRSFTRHVSEKPTGYGFVLFDKVQSAALCIEGLRKYRNLHPSFSKQVHRIPGTSYASHSIHSSEAQDEETFKARMEKLKDEASTNLYIEGLPLTIDDDTLAALVSPYHIKSSRFFKTKLSDPPRIIAFVRLETRTAADEIIERLHGRMVRGWNDPGCRISVRFADSAEQRELRRAERAARNGDQSPARLTIAQAALLNLRGQEFQNQIRKAPAVHSRGLPAPAHCPTTTGWLPCQDYPAGDLAGMMSNAAMLSSSGALPYQTPVRRMQHSNINHEMATLIDSLQNTMGFNDGVPCVNDGIGMGALEDELCVRALARQAQAQNASSMFPFSLSGGQAQARNGFTPAEELILQTHTRIQQQRAQQQQHPQPSSFGQTELRTSAGCLYDSKIKADIGSRNRGQPFTARPHVQQSVSHNLHGYARSGSSKGLKSALPVISEDEFHVSARHQLYTSSYQAMQSDAKDMNTVPSHDYAANFEPSLRPSSRENVFRTLEPDHPQYCQSRQQGDSISSYPVINLPKQPSTRTALPVHSRSNILPISKPLERDQYATASTRTKNNSTTSNSNNSANTTSNYQSQTLSRDTGHIREDDRANSQIYKETNIQMLSFSQAPPSSDHHNSAYTLDESMSPTAISPALTFSSRTPSTLSPATPFFGSFGNGQEVFETMSEDGEHCEKKLKVRAGTQ</sequence>
<dbReference type="HOGENOM" id="CLU_008696_0_0_1"/>
<keyword evidence="5" id="KW-0812">Transmembrane</keyword>
<keyword evidence="2 3" id="KW-0694">RNA-binding</keyword>
<keyword evidence="1" id="KW-0677">Repeat</keyword>
<evidence type="ECO:0000256" key="4">
    <source>
        <dbReference type="SAM" id="MobiDB-lite"/>
    </source>
</evidence>
<keyword evidence="5" id="KW-1133">Transmembrane helix</keyword>
<feature type="region of interest" description="Disordered" evidence="4">
    <location>
        <begin position="716"/>
        <end position="737"/>
    </location>
</feature>
<dbReference type="GO" id="GO:0003723">
    <property type="term" value="F:RNA binding"/>
    <property type="evidence" value="ECO:0007669"/>
    <property type="project" value="UniProtKB-UniRule"/>
</dbReference>
<feature type="compositionally biased region" description="Polar residues" evidence="4">
    <location>
        <begin position="860"/>
        <end position="897"/>
    </location>
</feature>
<evidence type="ECO:0000256" key="5">
    <source>
        <dbReference type="SAM" id="Phobius"/>
    </source>
</evidence>
<feature type="region of interest" description="Disordered" evidence="4">
    <location>
        <begin position="223"/>
        <end position="244"/>
    </location>
</feature>
<feature type="compositionally biased region" description="Low complexity" evidence="4">
    <location>
        <begin position="909"/>
        <end position="933"/>
    </location>
</feature>
<dbReference type="Pfam" id="PF00076">
    <property type="entry name" value="RRM_1"/>
    <property type="match status" value="2"/>
</dbReference>
<dbReference type="InterPro" id="IPR012677">
    <property type="entry name" value="Nucleotide-bd_a/b_plait_sf"/>
</dbReference>
<dbReference type="InterPro" id="IPR035979">
    <property type="entry name" value="RBD_domain_sf"/>
</dbReference>
<feature type="region of interest" description="Disordered" evidence="4">
    <location>
        <begin position="169"/>
        <end position="204"/>
    </location>
</feature>
<dbReference type="Gene3D" id="3.30.70.330">
    <property type="match status" value="2"/>
</dbReference>
<name>F8NGN3_SERL9</name>
<dbReference type="InterPro" id="IPR000504">
    <property type="entry name" value="RRM_dom"/>
</dbReference>
<evidence type="ECO:0000256" key="2">
    <source>
        <dbReference type="ARBA" id="ARBA00022884"/>
    </source>
</evidence>
<keyword evidence="5" id="KW-0472">Membrane</keyword>
<feature type="compositionally biased region" description="Polar residues" evidence="4">
    <location>
        <begin position="223"/>
        <end position="232"/>
    </location>
</feature>
<protein>
    <recommendedName>
        <fullName evidence="6">RRM domain-containing protein</fullName>
    </recommendedName>
</protein>
<feature type="compositionally biased region" description="Polar residues" evidence="4">
    <location>
        <begin position="170"/>
        <end position="181"/>
    </location>
</feature>
<dbReference type="PROSITE" id="PS50102">
    <property type="entry name" value="RRM"/>
    <property type="match status" value="2"/>
</dbReference>
<feature type="compositionally biased region" description="Low complexity" evidence="4">
    <location>
        <begin position="716"/>
        <end position="731"/>
    </location>
</feature>
<dbReference type="AlphaFoldDB" id="F8NGN3"/>
<dbReference type="RefSeq" id="XP_007313357.1">
    <property type="nucleotide sequence ID" value="XM_007313295.1"/>
</dbReference>
<evidence type="ECO:0000259" key="6">
    <source>
        <dbReference type="PROSITE" id="PS50102"/>
    </source>
</evidence>
<feature type="domain" description="RRM" evidence="6">
    <location>
        <begin position="446"/>
        <end position="528"/>
    </location>
</feature>
<dbReference type="PANTHER" id="PTHR24012">
    <property type="entry name" value="RNA BINDING PROTEIN"/>
    <property type="match status" value="1"/>
</dbReference>
<dbReference type="SMART" id="SM00360">
    <property type="entry name" value="RRM"/>
    <property type="match status" value="2"/>
</dbReference>
<accession>F8NGN3</accession>
<evidence type="ECO:0000256" key="3">
    <source>
        <dbReference type="PROSITE-ProRule" id="PRU00176"/>
    </source>
</evidence>
<reference evidence="7" key="1">
    <citation type="submission" date="2011-04" db="EMBL/GenBank/DDBJ databases">
        <title>Evolution of plant cell wall degrading machinery underlies the functional diversity of forest fungi.</title>
        <authorList>
            <consortium name="US DOE Joint Genome Institute (JGI-PGF)"/>
            <person name="Eastwood D.C."/>
            <person name="Floudas D."/>
            <person name="Binder M."/>
            <person name="Majcherczyk A."/>
            <person name="Schneider P."/>
            <person name="Aerts A."/>
            <person name="Asiegbu F.O."/>
            <person name="Baker S.E."/>
            <person name="Barry K."/>
            <person name="Bendiksby M."/>
            <person name="Blumentritt M."/>
            <person name="Coutinho P.M."/>
            <person name="Cullen D."/>
            <person name="Cullen D."/>
            <person name="Gathman A."/>
            <person name="Goodell B."/>
            <person name="Henrissat B."/>
            <person name="Ihrmark K."/>
            <person name="Kauserud H."/>
            <person name="Kohler A."/>
            <person name="LaButti K."/>
            <person name="Lapidus A."/>
            <person name="Lavin J.L."/>
            <person name="Lee Y.-H."/>
            <person name="Lindquist E."/>
            <person name="Lilly W."/>
            <person name="Lucas S."/>
            <person name="Morin E."/>
            <person name="Murat C."/>
            <person name="Oguiza J.A."/>
            <person name="Park J."/>
            <person name="Pisabarro A.G."/>
            <person name="Riley R."/>
            <person name="Rosling A."/>
            <person name="Salamov A."/>
            <person name="Schmidt O."/>
            <person name="Schmutz J."/>
            <person name="Skrede I."/>
            <person name="Stenlid J."/>
            <person name="Wiebenga A."/>
            <person name="Xie X."/>
            <person name="Kues U."/>
            <person name="Hibbett D.S."/>
            <person name="Hoffmeister D."/>
            <person name="Hogberg N."/>
            <person name="Martin F."/>
            <person name="Grigoriev I.V."/>
            <person name="Watkinson S.C."/>
        </authorList>
    </citation>
    <scope>NUCLEOTIDE SEQUENCE</scope>
    <source>
        <strain evidence="7">S7.9</strain>
    </source>
</reference>
<organism>
    <name type="scientific">Serpula lacrymans var. lacrymans (strain S7.9)</name>
    <name type="common">Dry rot fungus</name>
    <dbReference type="NCBI Taxonomy" id="578457"/>
    <lineage>
        <taxon>Eukaryota</taxon>
        <taxon>Fungi</taxon>
        <taxon>Dikarya</taxon>
        <taxon>Basidiomycota</taxon>
        <taxon>Agaricomycotina</taxon>
        <taxon>Agaricomycetes</taxon>
        <taxon>Agaricomycetidae</taxon>
        <taxon>Boletales</taxon>
        <taxon>Coniophorineae</taxon>
        <taxon>Serpulaceae</taxon>
        <taxon>Serpula</taxon>
    </lineage>
</organism>
<feature type="transmembrane region" description="Helical" evidence="5">
    <location>
        <begin position="108"/>
        <end position="137"/>
    </location>
</feature>
<evidence type="ECO:0000256" key="1">
    <source>
        <dbReference type="ARBA" id="ARBA00022737"/>
    </source>
</evidence>
<dbReference type="SUPFAM" id="SSF54928">
    <property type="entry name" value="RNA-binding domain, RBD"/>
    <property type="match status" value="2"/>
</dbReference>
<dbReference type="OrthoDB" id="271725at2759"/>
<evidence type="ECO:0000313" key="7">
    <source>
        <dbReference type="EMBL" id="EGO29115.1"/>
    </source>
</evidence>